<dbReference type="EMBL" id="LR134117">
    <property type="protein sequence ID" value="VDZ61194.1"/>
    <property type="molecule type" value="Genomic_DNA"/>
</dbReference>
<protein>
    <submittedName>
        <fullName evidence="1">Uncharacterized protein</fullName>
    </submittedName>
</protein>
<organism evidence="1 2">
    <name type="scientific">Serratia odorifera</name>
    <dbReference type="NCBI Taxonomy" id="618"/>
    <lineage>
        <taxon>Bacteria</taxon>
        <taxon>Pseudomonadati</taxon>
        <taxon>Pseudomonadota</taxon>
        <taxon>Gammaproteobacteria</taxon>
        <taxon>Enterobacterales</taxon>
        <taxon>Yersiniaceae</taxon>
        <taxon>Serratia</taxon>
    </lineage>
</organism>
<evidence type="ECO:0000313" key="2">
    <source>
        <dbReference type="Proteomes" id="UP000281391"/>
    </source>
</evidence>
<gene>
    <name evidence="1" type="ORF">NCTC11214_03666</name>
</gene>
<dbReference type="KEGG" id="sof:NCTC11214_03666"/>
<reference evidence="1 2" key="1">
    <citation type="submission" date="2018-12" db="EMBL/GenBank/DDBJ databases">
        <authorList>
            <consortium name="Pathogen Informatics"/>
        </authorList>
    </citation>
    <scope>NUCLEOTIDE SEQUENCE [LARGE SCALE GENOMIC DNA]</scope>
    <source>
        <strain evidence="1 2">NCTC11214</strain>
    </source>
</reference>
<dbReference type="AlphaFoldDB" id="A0A3S4HQ37"/>
<evidence type="ECO:0000313" key="1">
    <source>
        <dbReference type="EMBL" id="VDZ61194.1"/>
    </source>
</evidence>
<dbReference type="Proteomes" id="UP000281391">
    <property type="component" value="Chromosome"/>
</dbReference>
<accession>A0A3S4HQ37</accession>
<name>A0A3S4HQ37_SEROD</name>
<proteinExistence type="predicted"/>
<sequence>MCFVKGRETIALPVSGAAAVNPTGLYIKMGLDGAGWRSL</sequence>